<dbReference type="Pfam" id="PF00464">
    <property type="entry name" value="SHMT"/>
    <property type="match status" value="1"/>
</dbReference>
<accession>X0YUT6</accession>
<sequence length="96" mass="10753">MLVDLRNKGITGKQAEKALEEAGITVNKNMIPFDPQKPWVASGIRIGTPAVTTRGMKEKDMGVIAEMMNRILNDTENMKVKEGVRKEVESFCKKFI</sequence>
<protein>
    <recommendedName>
        <fullName evidence="3">Serine hydroxymethyltransferase-like domain-containing protein</fullName>
    </recommendedName>
</protein>
<name>X0YUT6_9ZZZZ</name>
<organism evidence="4">
    <name type="scientific">marine sediment metagenome</name>
    <dbReference type="NCBI Taxonomy" id="412755"/>
    <lineage>
        <taxon>unclassified sequences</taxon>
        <taxon>metagenomes</taxon>
        <taxon>ecological metagenomes</taxon>
    </lineage>
</organism>
<dbReference type="PANTHER" id="PTHR11680">
    <property type="entry name" value="SERINE HYDROXYMETHYLTRANSFERASE"/>
    <property type="match status" value="1"/>
</dbReference>
<dbReference type="PANTHER" id="PTHR11680:SF35">
    <property type="entry name" value="SERINE HYDROXYMETHYLTRANSFERASE 1"/>
    <property type="match status" value="1"/>
</dbReference>
<comment type="caution">
    <text evidence="4">The sequence shown here is derived from an EMBL/GenBank/DDBJ whole genome shotgun (WGS) entry which is preliminary data.</text>
</comment>
<evidence type="ECO:0000256" key="2">
    <source>
        <dbReference type="ARBA" id="ARBA00022898"/>
    </source>
</evidence>
<dbReference type="Gene3D" id="3.90.1150.10">
    <property type="entry name" value="Aspartate Aminotransferase, domain 1"/>
    <property type="match status" value="1"/>
</dbReference>
<dbReference type="SUPFAM" id="SSF53383">
    <property type="entry name" value="PLP-dependent transferases"/>
    <property type="match status" value="1"/>
</dbReference>
<reference evidence="4" key="1">
    <citation type="journal article" date="2014" name="Front. Microbiol.">
        <title>High frequency of phylogenetically diverse reductive dehalogenase-homologous genes in deep subseafloor sedimentary metagenomes.</title>
        <authorList>
            <person name="Kawai M."/>
            <person name="Futagami T."/>
            <person name="Toyoda A."/>
            <person name="Takaki Y."/>
            <person name="Nishi S."/>
            <person name="Hori S."/>
            <person name="Arai W."/>
            <person name="Tsubouchi T."/>
            <person name="Morono Y."/>
            <person name="Uchiyama I."/>
            <person name="Ito T."/>
            <person name="Fujiyama A."/>
            <person name="Inagaki F."/>
            <person name="Takami H."/>
        </authorList>
    </citation>
    <scope>NUCLEOTIDE SEQUENCE</scope>
    <source>
        <strain evidence="4">Expedition CK06-06</strain>
    </source>
</reference>
<dbReference type="GO" id="GO:0019264">
    <property type="term" value="P:glycine biosynthetic process from serine"/>
    <property type="evidence" value="ECO:0007669"/>
    <property type="project" value="TreeGrafter"/>
</dbReference>
<proteinExistence type="predicted"/>
<dbReference type="InterPro" id="IPR015422">
    <property type="entry name" value="PyrdxlP-dep_Trfase_small"/>
</dbReference>
<dbReference type="EMBL" id="BART01001011">
    <property type="protein sequence ID" value="GAG60439.1"/>
    <property type="molecule type" value="Genomic_DNA"/>
</dbReference>
<feature type="domain" description="Serine hydroxymethyltransferase-like" evidence="3">
    <location>
        <begin position="1"/>
        <end position="68"/>
    </location>
</feature>
<dbReference type="InterPro" id="IPR039429">
    <property type="entry name" value="SHMT-like_dom"/>
</dbReference>
<dbReference type="InterPro" id="IPR049943">
    <property type="entry name" value="Ser_HO-MeTrfase-like"/>
</dbReference>
<comment type="cofactor">
    <cofactor evidence="1">
        <name>pyridoxal 5'-phosphate</name>
        <dbReference type="ChEBI" id="CHEBI:597326"/>
    </cofactor>
</comment>
<dbReference type="GO" id="GO:0046653">
    <property type="term" value="P:tetrahydrofolate metabolic process"/>
    <property type="evidence" value="ECO:0007669"/>
    <property type="project" value="TreeGrafter"/>
</dbReference>
<dbReference type="GO" id="GO:0030170">
    <property type="term" value="F:pyridoxal phosphate binding"/>
    <property type="evidence" value="ECO:0007669"/>
    <property type="project" value="TreeGrafter"/>
</dbReference>
<gene>
    <name evidence="4" type="ORF">S01H4_03945</name>
</gene>
<dbReference type="GO" id="GO:0005829">
    <property type="term" value="C:cytosol"/>
    <property type="evidence" value="ECO:0007669"/>
    <property type="project" value="TreeGrafter"/>
</dbReference>
<evidence type="ECO:0000259" key="3">
    <source>
        <dbReference type="Pfam" id="PF00464"/>
    </source>
</evidence>
<keyword evidence="2" id="KW-0663">Pyridoxal phosphate</keyword>
<dbReference type="AlphaFoldDB" id="X0YUT6"/>
<evidence type="ECO:0000313" key="4">
    <source>
        <dbReference type="EMBL" id="GAG60439.1"/>
    </source>
</evidence>
<dbReference type="InterPro" id="IPR015424">
    <property type="entry name" value="PyrdxlP-dep_Trfase"/>
</dbReference>
<dbReference type="GO" id="GO:0004372">
    <property type="term" value="F:glycine hydroxymethyltransferase activity"/>
    <property type="evidence" value="ECO:0007669"/>
    <property type="project" value="TreeGrafter"/>
</dbReference>
<evidence type="ECO:0000256" key="1">
    <source>
        <dbReference type="ARBA" id="ARBA00001933"/>
    </source>
</evidence>